<dbReference type="Pfam" id="PF13624">
    <property type="entry name" value="SurA_N_3"/>
    <property type="match status" value="1"/>
</dbReference>
<dbReference type="EC" id="5.2.1.8" evidence="2"/>
<dbReference type="Pfam" id="PF13616">
    <property type="entry name" value="Rotamase_3"/>
    <property type="match status" value="1"/>
</dbReference>
<dbReference type="InterPro" id="IPR027304">
    <property type="entry name" value="Trigger_fact/SurA_dom_sf"/>
</dbReference>
<protein>
    <recommendedName>
        <fullName evidence="2">peptidylprolyl isomerase</fullName>
        <ecNumber evidence="2">5.2.1.8</ecNumber>
    </recommendedName>
</protein>
<dbReference type="InterPro" id="IPR000297">
    <property type="entry name" value="PPIase_PpiC"/>
</dbReference>
<dbReference type="EMBL" id="VSSQ01028274">
    <property type="protein sequence ID" value="MPM77923.1"/>
    <property type="molecule type" value="Genomic_DNA"/>
</dbReference>
<evidence type="ECO:0000256" key="6">
    <source>
        <dbReference type="SAM" id="Coils"/>
    </source>
</evidence>
<keyword evidence="5 8" id="KW-0413">Isomerase</keyword>
<keyword evidence="4" id="KW-0697">Rotamase</keyword>
<evidence type="ECO:0000256" key="2">
    <source>
        <dbReference type="ARBA" id="ARBA00013194"/>
    </source>
</evidence>
<dbReference type="GO" id="GO:0003755">
    <property type="term" value="F:peptidyl-prolyl cis-trans isomerase activity"/>
    <property type="evidence" value="ECO:0007669"/>
    <property type="project" value="UniProtKB-KW"/>
</dbReference>
<evidence type="ECO:0000256" key="5">
    <source>
        <dbReference type="ARBA" id="ARBA00023235"/>
    </source>
</evidence>
<organism evidence="8">
    <name type="scientific">bioreactor metagenome</name>
    <dbReference type="NCBI Taxonomy" id="1076179"/>
    <lineage>
        <taxon>unclassified sequences</taxon>
        <taxon>metagenomes</taxon>
        <taxon>ecological metagenomes</taxon>
    </lineage>
</organism>
<evidence type="ECO:0000256" key="1">
    <source>
        <dbReference type="ARBA" id="ARBA00000971"/>
    </source>
</evidence>
<dbReference type="Gene3D" id="1.10.4030.10">
    <property type="entry name" value="Porin chaperone SurA, peptide-binding domain"/>
    <property type="match status" value="1"/>
</dbReference>
<proteinExistence type="predicted"/>
<evidence type="ECO:0000259" key="7">
    <source>
        <dbReference type="PROSITE" id="PS50198"/>
    </source>
</evidence>
<dbReference type="InterPro" id="IPR050245">
    <property type="entry name" value="PrsA_foldase"/>
</dbReference>
<accession>A0A645CLT7</accession>
<dbReference type="InterPro" id="IPR046357">
    <property type="entry name" value="PPIase_dom_sf"/>
</dbReference>
<gene>
    <name evidence="8" type="primary">prsA_19</name>
    <name evidence="8" type="ORF">SDC9_124932</name>
</gene>
<keyword evidence="3" id="KW-0732">Signal</keyword>
<feature type="coiled-coil region" evidence="6">
    <location>
        <begin position="102"/>
        <end position="132"/>
    </location>
</feature>
<dbReference type="PANTHER" id="PTHR47245">
    <property type="entry name" value="PEPTIDYLPROLYL ISOMERASE"/>
    <property type="match status" value="1"/>
</dbReference>
<dbReference type="SUPFAM" id="SSF109998">
    <property type="entry name" value="Triger factor/SurA peptide-binding domain-like"/>
    <property type="match status" value="1"/>
</dbReference>
<evidence type="ECO:0000256" key="3">
    <source>
        <dbReference type="ARBA" id="ARBA00022729"/>
    </source>
</evidence>
<sequence>MNKEITGMVNYSSRRNNGGKKLKKIALMGLTILISINMVACGDKAVAKINDVNVSKDEYKKIEQFLYLTGYIEKEDKNSEEINNDVLSFIIDNEVAYQEAQKKNIKVEDSEVNEKLEQLKETLETNKVYKEKLEAVGVTEDFLKDFLKEQIKKDLTVAKYKENFIKDINVSDKEMEAYYDNHKDQFNIEEVKASQILISTLDKDNKEVNKNEKDKLKEKAQSILDKIKNNEDFATLAKEYSDDKKSGKDGGDLGYFAKSDKNIEFTKEVFKLDTNQVSNLIETSYGYHIVKVTDKKTVTKSLEDSKDDIKTRILNEKYTKHIDSLYKKGKITITE</sequence>
<dbReference type="PROSITE" id="PS01096">
    <property type="entry name" value="PPIC_PPIASE_1"/>
    <property type="match status" value="1"/>
</dbReference>
<dbReference type="AlphaFoldDB" id="A0A645CLT7"/>
<dbReference type="PROSITE" id="PS50198">
    <property type="entry name" value="PPIC_PPIASE_2"/>
    <property type="match status" value="1"/>
</dbReference>
<comment type="caution">
    <text evidence="8">The sequence shown here is derived from an EMBL/GenBank/DDBJ whole genome shotgun (WGS) entry which is preliminary data.</text>
</comment>
<feature type="domain" description="PpiC" evidence="7">
    <location>
        <begin position="188"/>
        <end position="294"/>
    </location>
</feature>
<keyword evidence="6" id="KW-0175">Coiled coil</keyword>
<dbReference type="Gene3D" id="3.10.50.40">
    <property type="match status" value="1"/>
</dbReference>
<dbReference type="SUPFAM" id="SSF54534">
    <property type="entry name" value="FKBP-like"/>
    <property type="match status" value="1"/>
</dbReference>
<reference evidence="8" key="1">
    <citation type="submission" date="2019-08" db="EMBL/GenBank/DDBJ databases">
        <authorList>
            <person name="Kucharzyk K."/>
            <person name="Murdoch R.W."/>
            <person name="Higgins S."/>
            <person name="Loffler F."/>
        </authorList>
    </citation>
    <scope>NUCLEOTIDE SEQUENCE</scope>
</reference>
<evidence type="ECO:0000256" key="4">
    <source>
        <dbReference type="ARBA" id="ARBA00023110"/>
    </source>
</evidence>
<comment type="catalytic activity">
    <reaction evidence="1">
        <text>[protein]-peptidylproline (omega=180) = [protein]-peptidylproline (omega=0)</text>
        <dbReference type="Rhea" id="RHEA:16237"/>
        <dbReference type="Rhea" id="RHEA-COMP:10747"/>
        <dbReference type="Rhea" id="RHEA-COMP:10748"/>
        <dbReference type="ChEBI" id="CHEBI:83833"/>
        <dbReference type="ChEBI" id="CHEBI:83834"/>
        <dbReference type="EC" id="5.2.1.8"/>
    </reaction>
</comment>
<dbReference type="InterPro" id="IPR023058">
    <property type="entry name" value="PPIase_PpiC_CS"/>
</dbReference>
<evidence type="ECO:0000313" key="8">
    <source>
        <dbReference type="EMBL" id="MPM77923.1"/>
    </source>
</evidence>
<dbReference type="PANTHER" id="PTHR47245:SF1">
    <property type="entry name" value="FOLDASE PROTEIN PRSA"/>
    <property type="match status" value="1"/>
</dbReference>
<name>A0A645CLT7_9ZZZZ</name>